<comment type="caution">
    <text evidence="3">The sequence shown here is derived from an EMBL/GenBank/DDBJ whole genome shotgun (WGS) entry which is preliminary data.</text>
</comment>
<evidence type="ECO:0000259" key="2">
    <source>
        <dbReference type="Pfam" id="PF01498"/>
    </source>
</evidence>
<protein>
    <submittedName>
        <fullName evidence="3">Transposable element Tc1 transposase</fullName>
    </submittedName>
</protein>
<dbReference type="InterPro" id="IPR002492">
    <property type="entry name" value="Transposase_Tc1-like"/>
</dbReference>
<dbReference type="PANTHER" id="PTHR23022:SF135">
    <property type="entry name" value="SI:DKEY-77F5.3"/>
    <property type="match status" value="1"/>
</dbReference>
<organism evidence="3 4">
    <name type="scientific">Folsomia candida</name>
    <name type="common">Springtail</name>
    <dbReference type="NCBI Taxonomy" id="158441"/>
    <lineage>
        <taxon>Eukaryota</taxon>
        <taxon>Metazoa</taxon>
        <taxon>Ecdysozoa</taxon>
        <taxon>Arthropoda</taxon>
        <taxon>Hexapoda</taxon>
        <taxon>Collembola</taxon>
        <taxon>Entomobryomorpha</taxon>
        <taxon>Isotomoidea</taxon>
        <taxon>Isotomidae</taxon>
        <taxon>Proisotominae</taxon>
        <taxon>Folsomia</taxon>
    </lineage>
</organism>
<dbReference type="InterPro" id="IPR036388">
    <property type="entry name" value="WH-like_DNA-bd_sf"/>
</dbReference>
<feature type="domain" description="Transposase Tc1-like" evidence="2">
    <location>
        <begin position="69"/>
        <end position="139"/>
    </location>
</feature>
<dbReference type="Gene3D" id="3.30.420.10">
    <property type="entry name" value="Ribonuclease H-like superfamily/Ribonuclease H"/>
    <property type="match status" value="2"/>
</dbReference>
<evidence type="ECO:0000313" key="3">
    <source>
        <dbReference type="EMBL" id="OXA54744.1"/>
    </source>
</evidence>
<dbReference type="Gene3D" id="1.10.10.10">
    <property type="entry name" value="Winged helix-like DNA-binding domain superfamily/Winged helix DNA-binding domain"/>
    <property type="match status" value="1"/>
</dbReference>
<keyword evidence="4" id="KW-1185">Reference proteome</keyword>
<dbReference type="InterPro" id="IPR052338">
    <property type="entry name" value="Transposase_5"/>
</dbReference>
<gene>
    <name evidence="3" type="ORF">Fcan01_11431</name>
</gene>
<comment type="subcellular location">
    <subcellularLocation>
        <location evidence="1">Nucleus</location>
    </subcellularLocation>
</comment>
<dbReference type="InterPro" id="IPR036397">
    <property type="entry name" value="RNaseH_sf"/>
</dbReference>
<dbReference type="InterPro" id="IPR009057">
    <property type="entry name" value="Homeodomain-like_sf"/>
</dbReference>
<dbReference type="EMBL" id="LNIX01000005">
    <property type="protein sequence ID" value="OXA54744.1"/>
    <property type="molecule type" value="Genomic_DNA"/>
</dbReference>
<dbReference type="SUPFAM" id="SSF46689">
    <property type="entry name" value="Homeodomain-like"/>
    <property type="match status" value="1"/>
</dbReference>
<evidence type="ECO:0000256" key="1">
    <source>
        <dbReference type="ARBA" id="ARBA00004123"/>
    </source>
</evidence>
<dbReference type="OMA" id="KWARDHE"/>
<dbReference type="Proteomes" id="UP000198287">
    <property type="component" value="Unassembled WGS sequence"/>
</dbReference>
<dbReference type="GO" id="GO:0005634">
    <property type="term" value="C:nucleus"/>
    <property type="evidence" value="ECO:0007669"/>
    <property type="project" value="UniProtKB-SubCell"/>
</dbReference>
<sequence length="274" mass="31525">MVKTRELCMEEKSKIIKLHEKGLNPSQIAQKTQFKRSTFVDIIKKWSTTRTLANCQRLGRPRVTKTRQDRKLIQLATTDRRLTLSKLAKSVENDFNLVASPKTIKRRLHEANLKGRRARKKPLLSKKNIAKRLKWARDHEAWTNNDWNKILWSDESKFCIFGNNGSKFVWRRPGEALKNECLQPTVKHGGGSIMIWGSMAANGSPDLNPIENLLSHLASRVRARPTPPKNAKELVSFLKEEWELIGSDFTTKLVHSMPRRIAEVTRAKGCHIPY</sequence>
<accession>A0A226ECC0</accession>
<dbReference type="GO" id="GO:0003677">
    <property type="term" value="F:DNA binding"/>
    <property type="evidence" value="ECO:0007669"/>
    <property type="project" value="InterPro"/>
</dbReference>
<name>A0A226ECC0_FOLCA</name>
<dbReference type="AlphaFoldDB" id="A0A226ECC0"/>
<dbReference type="GO" id="GO:0006313">
    <property type="term" value="P:DNA transposition"/>
    <property type="evidence" value="ECO:0007669"/>
    <property type="project" value="InterPro"/>
</dbReference>
<dbReference type="PANTHER" id="PTHR23022">
    <property type="entry name" value="TRANSPOSABLE ELEMENT-RELATED"/>
    <property type="match status" value="1"/>
</dbReference>
<dbReference type="Pfam" id="PF01498">
    <property type="entry name" value="HTH_Tnp_Tc3_2"/>
    <property type="match status" value="1"/>
</dbReference>
<reference evidence="3 4" key="1">
    <citation type="submission" date="2015-12" db="EMBL/GenBank/DDBJ databases">
        <title>The genome of Folsomia candida.</title>
        <authorList>
            <person name="Faddeeva A."/>
            <person name="Derks M.F."/>
            <person name="Anvar Y."/>
            <person name="Smit S."/>
            <person name="Van Straalen N."/>
            <person name="Roelofs D."/>
        </authorList>
    </citation>
    <scope>NUCLEOTIDE SEQUENCE [LARGE SCALE GENOMIC DNA]</scope>
    <source>
        <strain evidence="3 4">VU population</strain>
        <tissue evidence="3">Whole body</tissue>
    </source>
</reference>
<proteinExistence type="predicted"/>
<dbReference type="STRING" id="158441.A0A226ECC0"/>
<dbReference type="GO" id="GO:0015074">
    <property type="term" value="P:DNA integration"/>
    <property type="evidence" value="ECO:0007669"/>
    <property type="project" value="InterPro"/>
</dbReference>
<evidence type="ECO:0000313" key="4">
    <source>
        <dbReference type="Proteomes" id="UP000198287"/>
    </source>
</evidence>